<evidence type="ECO:0000256" key="1">
    <source>
        <dbReference type="SAM" id="Phobius"/>
    </source>
</evidence>
<protein>
    <submittedName>
        <fullName evidence="2">Uncharacterized protein</fullName>
    </submittedName>
</protein>
<dbReference type="Proteomes" id="UP000230066">
    <property type="component" value="Unassembled WGS sequence"/>
</dbReference>
<comment type="caution">
    <text evidence="2">The sequence shown here is derived from an EMBL/GenBank/DDBJ whole genome shotgun (WGS) entry which is preliminary data.</text>
</comment>
<keyword evidence="1" id="KW-0812">Transmembrane</keyword>
<reference evidence="2" key="1">
    <citation type="submission" date="2019-03" db="EMBL/GenBank/DDBJ databases">
        <title>Improved annotation for the trematode Fasciola hepatica.</title>
        <authorList>
            <person name="Choi Y.-J."/>
            <person name="Martin J."/>
            <person name="Mitreva M."/>
        </authorList>
    </citation>
    <scope>NUCLEOTIDE SEQUENCE [LARGE SCALE GENOMIC DNA]</scope>
</reference>
<proteinExistence type="predicted"/>
<dbReference type="EMBL" id="JXXN02001620">
    <property type="protein sequence ID" value="THD24399.1"/>
    <property type="molecule type" value="Genomic_DNA"/>
</dbReference>
<organism evidence="2 3">
    <name type="scientific">Fasciola hepatica</name>
    <name type="common">Liver fluke</name>
    <dbReference type="NCBI Taxonomy" id="6192"/>
    <lineage>
        <taxon>Eukaryota</taxon>
        <taxon>Metazoa</taxon>
        <taxon>Spiralia</taxon>
        <taxon>Lophotrochozoa</taxon>
        <taxon>Platyhelminthes</taxon>
        <taxon>Trematoda</taxon>
        <taxon>Digenea</taxon>
        <taxon>Plagiorchiida</taxon>
        <taxon>Echinostomata</taxon>
        <taxon>Echinostomatoidea</taxon>
        <taxon>Fasciolidae</taxon>
        <taxon>Fasciola</taxon>
    </lineage>
</organism>
<evidence type="ECO:0000313" key="2">
    <source>
        <dbReference type="EMBL" id="THD24399.1"/>
    </source>
</evidence>
<keyword evidence="1" id="KW-0472">Membrane</keyword>
<accession>A0A4E0R6Z8</accession>
<name>A0A4E0R6Z8_FASHE</name>
<evidence type="ECO:0000313" key="3">
    <source>
        <dbReference type="Proteomes" id="UP000230066"/>
    </source>
</evidence>
<keyword evidence="3" id="KW-1185">Reference proteome</keyword>
<gene>
    <name evidence="2" type="ORF">D915_004770</name>
</gene>
<dbReference type="AlphaFoldDB" id="A0A4E0R6Z8"/>
<feature type="transmembrane region" description="Helical" evidence="1">
    <location>
        <begin position="20"/>
        <end position="38"/>
    </location>
</feature>
<sequence length="161" mass="18157">MKVSSLDNGSVEPHPSFGSFYILRAWYLWVVCSLSAYLSNRKPDSFDHQWLRDLCSLLRGIPIESVDIQVRPLLTTLIEKLQPVQSHIPNTDPSNGTLNNHIEKLTSTFDSVEQHWKETRSFSAEDMKALRKLSTQLTSLITVIECADSVLPDPNSGMTLV</sequence>
<keyword evidence="1" id="KW-1133">Transmembrane helix</keyword>